<name>A0A926E9Q8_9FIRM</name>
<comment type="caution">
    <text evidence="2">The sequence shown here is derived from an EMBL/GenBank/DDBJ whole genome shotgun (WGS) entry which is preliminary data.</text>
</comment>
<dbReference type="PANTHER" id="PTHR22642">
    <property type="entry name" value="IMIDAZOLONEPROPIONASE"/>
    <property type="match status" value="1"/>
</dbReference>
<dbReference type="Gene3D" id="3.20.20.140">
    <property type="entry name" value="Metal-dependent hydrolases"/>
    <property type="match status" value="1"/>
</dbReference>
<dbReference type="Gene3D" id="3.10.310.70">
    <property type="match status" value="1"/>
</dbReference>
<accession>A0A926E9Q8</accession>
<dbReference type="Gene3D" id="2.30.40.10">
    <property type="entry name" value="Urease, subunit C, domain 1"/>
    <property type="match status" value="1"/>
</dbReference>
<protein>
    <submittedName>
        <fullName evidence="2">Amidohydrolase family protein</fullName>
    </submittedName>
</protein>
<dbReference type="AlphaFoldDB" id="A0A926E9Q8"/>
<dbReference type="Pfam" id="PF07969">
    <property type="entry name" value="Amidohydro_3"/>
    <property type="match status" value="1"/>
</dbReference>
<proteinExistence type="predicted"/>
<dbReference type="EMBL" id="JACRTA010000001">
    <property type="protein sequence ID" value="MBC8567822.1"/>
    <property type="molecule type" value="Genomic_DNA"/>
</dbReference>
<dbReference type="InterPro" id="IPR011059">
    <property type="entry name" value="Metal-dep_hydrolase_composite"/>
</dbReference>
<feature type="domain" description="Amidohydrolase 3" evidence="1">
    <location>
        <begin position="46"/>
        <end position="550"/>
    </location>
</feature>
<keyword evidence="3" id="KW-1185">Reference proteome</keyword>
<dbReference type="SUPFAM" id="SSF51338">
    <property type="entry name" value="Composite domain of metallo-dependent hydrolases"/>
    <property type="match status" value="1"/>
</dbReference>
<dbReference type="RefSeq" id="WP_187524994.1">
    <property type="nucleotide sequence ID" value="NZ_JACRTA010000001.1"/>
</dbReference>
<gene>
    <name evidence="2" type="ORF">H8692_03460</name>
</gene>
<dbReference type="Proteomes" id="UP000610862">
    <property type="component" value="Unassembled WGS sequence"/>
</dbReference>
<evidence type="ECO:0000313" key="2">
    <source>
        <dbReference type="EMBL" id="MBC8567822.1"/>
    </source>
</evidence>
<dbReference type="GO" id="GO:0016810">
    <property type="term" value="F:hydrolase activity, acting on carbon-nitrogen (but not peptide) bonds"/>
    <property type="evidence" value="ECO:0007669"/>
    <property type="project" value="InterPro"/>
</dbReference>
<evidence type="ECO:0000313" key="3">
    <source>
        <dbReference type="Proteomes" id="UP000610862"/>
    </source>
</evidence>
<evidence type="ECO:0000259" key="1">
    <source>
        <dbReference type="Pfam" id="PF07969"/>
    </source>
</evidence>
<dbReference type="InterPro" id="IPR032466">
    <property type="entry name" value="Metal_Hydrolase"/>
</dbReference>
<organism evidence="2 3">
    <name type="scientific">Lentihominibacter hominis</name>
    <dbReference type="NCBI Taxonomy" id="2763645"/>
    <lineage>
        <taxon>Bacteria</taxon>
        <taxon>Bacillati</taxon>
        <taxon>Bacillota</taxon>
        <taxon>Clostridia</taxon>
        <taxon>Peptostreptococcales</taxon>
        <taxon>Anaerovoracaceae</taxon>
        <taxon>Lentihominibacter</taxon>
    </lineage>
</organism>
<sequence length="558" mass="64300">MYILKNAKIYTLEGKNNVDAIVVDESKVVYAGSLRGAEKYTAASKIYDLGGRTVLPGIVDSHIHPGMCSRSTWHVKLPWTENVTELLDFIREYGRKHPREEMPFIYFEYYPTSMFDENGPTKELLDEAISDRPVLCQDFGEHLCWINTKMMELLGVDKDTPNPSALEVFVRDRQGNPTGWVKEMAWVHFADNMFNAIGWAPPEELTEERMAPFFELMMESGITAIFDAFIENDRQIQTVYEMDRAGKLFVYYDASVRFWRYEDLPEKIDKLREYQRLYTTEHIKFNTMKLFLDGTNESGNSASLHEHIHDSGNYGEIMMEKDELVRCFLLCNREGLDLHIHMVGDRAFKVGCDAVEEAQKTAAENGEPWICRPVFAHCEIVDPSDMKRPAKLGIFINWSCHWSGGYFGEEAMNYYTEEKWRRMYQFNPMIKSGAMVSFSSDVVTAYEMHRAYPFFGMQVAATRVDPEFPLDPVRYPESMRPEASARLDMDVLIKGYTINGARQLRWQDKMGSLSAGKLANFVVIDKDPFEVSEDEIKDIRVEAVVFDGKLIKGSLENI</sequence>
<dbReference type="PANTHER" id="PTHR22642:SF2">
    <property type="entry name" value="PROTEIN LONG AFTER FAR-RED 3"/>
    <property type="match status" value="1"/>
</dbReference>
<dbReference type="SUPFAM" id="SSF51556">
    <property type="entry name" value="Metallo-dependent hydrolases"/>
    <property type="match status" value="1"/>
</dbReference>
<dbReference type="InterPro" id="IPR013108">
    <property type="entry name" value="Amidohydro_3"/>
</dbReference>
<reference evidence="2" key="1">
    <citation type="submission" date="2020-08" db="EMBL/GenBank/DDBJ databases">
        <title>Genome public.</title>
        <authorList>
            <person name="Liu C."/>
            <person name="Sun Q."/>
        </authorList>
    </citation>
    <scope>NUCLEOTIDE SEQUENCE</scope>
    <source>
        <strain evidence="2">NSJ-24</strain>
    </source>
</reference>